<evidence type="ECO:0000256" key="6">
    <source>
        <dbReference type="ARBA" id="ARBA00022806"/>
    </source>
</evidence>
<reference evidence="14" key="1">
    <citation type="submission" date="2020-10" db="EMBL/GenBank/DDBJ databases">
        <title>Taxonomic study of unclassified bacteria belonging to the class Ktedonobacteria.</title>
        <authorList>
            <person name="Yabe S."/>
            <person name="Wang C.M."/>
            <person name="Zheng Y."/>
            <person name="Sakai Y."/>
            <person name="Cavaletti L."/>
            <person name="Monciardini P."/>
            <person name="Donadio S."/>
        </authorList>
    </citation>
    <scope>NUCLEOTIDE SEQUENCE</scope>
    <source>
        <strain evidence="14">ID150040</strain>
    </source>
</reference>
<dbReference type="Gene3D" id="3.40.50.300">
    <property type="entry name" value="P-loop containing nucleotide triphosphate hydrolases"/>
    <property type="match status" value="2"/>
</dbReference>
<dbReference type="RefSeq" id="WP_220202931.1">
    <property type="nucleotide sequence ID" value="NZ_BNJK01000001.1"/>
</dbReference>
<evidence type="ECO:0000256" key="10">
    <source>
        <dbReference type="SAM" id="MobiDB-lite"/>
    </source>
</evidence>
<evidence type="ECO:0000256" key="4">
    <source>
        <dbReference type="ARBA" id="ARBA00022763"/>
    </source>
</evidence>
<dbReference type="InterPro" id="IPR047187">
    <property type="entry name" value="SF1_C_Upf1"/>
</dbReference>
<comment type="caution">
    <text evidence="14">The sequence shown here is derived from an EMBL/GenBank/DDBJ whole genome shotgun (WGS) entry which is preliminary data.</text>
</comment>
<dbReference type="SUPFAM" id="SSF52540">
    <property type="entry name" value="P-loop containing nucleoside triphosphate hydrolases"/>
    <property type="match status" value="1"/>
</dbReference>
<dbReference type="InterPro" id="IPR041679">
    <property type="entry name" value="DNA2/NAM7-like_C"/>
</dbReference>
<keyword evidence="5" id="KW-0378">Hydrolase</keyword>
<dbReference type="GO" id="GO:0004527">
    <property type="term" value="F:exonuclease activity"/>
    <property type="evidence" value="ECO:0007669"/>
    <property type="project" value="UniProtKB-KW"/>
</dbReference>
<comment type="similarity">
    <text evidence="1">Belongs to the DNA2/NAM7 helicase family.</text>
</comment>
<dbReference type="Proteomes" id="UP000597444">
    <property type="component" value="Unassembled WGS sequence"/>
</dbReference>
<evidence type="ECO:0000256" key="9">
    <source>
        <dbReference type="ARBA" id="ARBA00023204"/>
    </source>
</evidence>
<gene>
    <name evidence="14" type="ORF">KSF_021200</name>
</gene>
<dbReference type="InterPro" id="IPR038726">
    <property type="entry name" value="PDDEXK_AddAB-type"/>
</dbReference>
<dbReference type="GO" id="GO:0043139">
    <property type="term" value="F:5'-3' DNA helicase activity"/>
    <property type="evidence" value="ECO:0007669"/>
    <property type="project" value="TreeGrafter"/>
</dbReference>
<dbReference type="EMBL" id="BNJK01000001">
    <property type="protein sequence ID" value="GHO92072.1"/>
    <property type="molecule type" value="Genomic_DNA"/>
</dbReference>
<evidence type="ECO:0000259" key="12">
    <source>
        <dbReference type="Pfam" id="PF13086"/>
    </source>
</evidence>
<accession>A0A8J3N299</accession>
<dbReference type="CDD" id="cd18808">
    <property type="entry name" value="SF1_C_Upf1"/>
    <property type="match status" value="1"/>
</dbReference>
<evidence type="ECO:0000256" key="2">
    <source>
        <dbReference type="ARBA" id="ARBA00022722"/>
    </source>
</evidence>
<dbReference type="InterPro" id="IPR050534">
    <property type="entry name" value="Coronavir_polyprotein_1ab"/>
</dbReference>
<dbReference type="GO" id="GO:0005524">
    <property type="term" value="F:ATP binding"/>
    <property type="evidence" value="ECO:0007669"/>
    <property type="project" value="UniProtKB-KW"/>
</dbReference>
<dbReference type="InterPro" id="IPR011604">
    <property type="entry name" value="PDDEXK-like_dom_sf"/>
</dbReference>
<organism evidence="14 15">
    <name type="scientific">Reticulibacter mediterranei</name>
    <dbReference type="NCBI Taxonomy" id="2778369"/>
    <lineage>
        <taxon>Bacteria</taxon>
        <taxon>Bacillati</taxon>
        <taxon>Chloroflexota</taxon>
        <taxon>Ktedonobacteria</taxon>
        <taxon>Ktedonobacterales</taxon>
        <taxon>Reticulibacteraceae</taxon>
        <taxon>Reticulibacter</taxon>
    </lineage>
</organism>
<evidence type="ECO:0000256" key="5">
    <source>
        <dbReference type="ARBA" id="ARBA00022801"/>
    </source>
</evidence>
<dbReference type="PANTHER" id="PTHR43788:SF8">
    <property type="entry name" value="DNA-BINDING PROTEIN SMUBP-2"/>
    <property type="match status" value="1"/>
</dbReference>
<dbReference type="AlphaFoldDB" id="A0A8J3N299"/>
<feature type="domain" description="DNA2/NAM7 helicase-like C-terminal" evidence="13">
    <location>
        <begin position="822"/>
        <end position="1035"/>
    </location>
</feature>
<feature type="domain" description="DNA2/NAM7 helicase helicase" evidence="12">
    <location>
        <begin position="601"/>
        <end position="699"/>
    </location>
</feature>
<feature type="domain" description="PD-(D/E)XK endonuclease-like" evidence="11">
    <location>
        <begin position="135"/>
        <end position="396"/>
    </location>
</feature>
<evidence type="ECO:0000256" key="3">
    <source>
        <dbReference type="ARBA" id="ARBA00022741"/>
    </source>
</evidence>
<feature type="compositionally biased region" description="Polar residues" evidence="10">
    <location>
        <begin position="411"/>
        <end position="426"/>
    </location>
</feature>
<evidence type="ECO:0000313" key="15">
    <source>
        <dbReference type="Proteomes" id="UP000597444"/>
    </source>
</evidence>
<evidence type="ECO:0000313" key="14">
    <source>
        <dbReference type="EMBL" id="GHO92072.1"/>
    </source>
</evidence>
<keyword evidence="7" id="KW-0269">Exonuclease</keyword>
<dbReference type="Gene3D" id="3.90.320.10">
    <property type="match status" value="1"/>
</dbReference>
<sequence>MAIHDIYRTDEAQQDCFLCALDRHQCHTPQLEGRFIAAREGMLDGERTASIILDTGTARVEVHLDHQYYQKLIHELKAWHDLKPKGGHSPPPPRLRIYHLPAAPSIVEYKGRTRHRYQGNKYTLAVLEPDILLNITDLNQAAYCSRQHLLQRLSPSTASAATIRGNLIHHCFKELLKEHDRGKFGAQTDDAEQETPLEVLHRHLEEALRIHSIDMALANVAADTMRSEVASHLASLAYWYETERATLWDMPTAYVDSPDGEGNQVRAETFLLAPEIGLRGRLDLFWRQAGRQRLLELKTGKADKDLPRTEHRWQVNGYQALLTVRRDARMKKALATLLYSSTPGKAQALGIPFTIRELQRVNETRNILILSHITGKPPAPPGPSRCTRCSLLATCQHVSSLLSWQPPEPDITSTEPASNGETATSTTRALRAFDTEEDRQFFAEYYMQLQEEGKAGEAQQALLWKKSVAERIEAGTAIQGLEPTSPPMIEKDGWAQTFRCSNASELREGDEILLSNGNPITGEVVTGTLLKVSSEAVTVWTREKIAHPDLIDRYDNDLVHIRTQQNLLRWWLQAETHIHDLVARKVRPRFIEQHLPRRIDFNREQNLAVERAIQMQDYLLIHGPPGTGKTSVIAEIVKQLAAQGQRILLAAFTNQAVDNMLKRLNREGFHHYVRLGHERSVEESIQPHLLKTLVGETPEPEQVRELLRNSAVVASTTATWSSDKYTPPSPAANDEVVEDTGLLFDVAIIDEAGQLTVPAILGALRFVRRFILVGDEQQLPPLVLSKTTAQEPPEEREAAEEPVKWKLSESLFSILKRYDEEYLQEHPMAMSACVPLRTQYRMNQWISNFSSTIFYNRQLVAHTSVARRYLTFPRSAQSKNRENYTLLDKVLDPTRPLVFVDVGSEAQMEGNPEAKTSDVEARAVRAIVGELLTRGIAEQDIGIIAPYRAQVANIRRHLLSSAIEEGWQGLASNSPLSVDTVDRFQGGERMVIIMSFATSYEPAAASPRREFLVNPNRLNVALTRAQRKLILVGSTSALKNLPIFDRLITYCNSMKTIITSSPLPNP</sequence>
<keyword evidence="3" id="KW-0547">Nucleotide-binding</keyword>
<keyword evidence="15" id="KW-1185">Reference proteome</keyword>
<dbReference type="Pfam" id="PF13086">
    <property type="entry name" value="AAA_11"/>
    <property type="match status" value="2"/>
</dbReference>
<feature type="region of interest" description="Disordered" evidence="10">
    <location>
        <begin position="406"/>
        <end position="426"/>
    </location>
</feature>
<dbReference type="PANTHER" id="PTHR43788">
    <property type="entry name" value="DNA2/NAM7 HELICASE FAMILY MEMBER"/>
    <property type="match status" value="1"/>
</dbReference>
<dbReference type="InterPro" id="IPR041677">
    <property type="entry name" value="DNA2/NAM7_AAA_11"/>
</dbReference>
<dbReference type="Pfam" id="PF12705">
    <property type="entry name" value="PDDEXK_1"/>
    <property type="match status" value="1"/>
</dbReference>
<feature type="domain" description="DNA2/NAM7 helicase helicase" evidence="12">
    <location>
        <begin position="704"/>
        <end position="786"/>
    </location>
</feature>
<evidence type="ECO:0000256" key="1">
    <source>
        <dbReference type="ARBA" id="ARBA00007913"/>
    </source>
</evidence>
<keyword evidence="6" id="KW-0347">Helicase</keyword>
<evidence type="ECO:0000256" key="8">
    <source>
        <dbReference type="ARBA" id="ARBA00022840"/>
    </source>
</evidence>
<protein>
    <submittedName>
        <fullName evidence="14">ATPase AAA</fullName>
    </submittedName>
</protein>
<dbReference type="Pfam" id="PF13087">
    <property type="entry name" value="AAA_12"/>
    <property type="match status" value="1"/>
</dbReference>
<keyword evidence="2" id="KW-0540">Nuclease</keyword>
<dbReference type="GO" id="GO:0006281">
    <property type="term" value="P:DNA repair"/>
    <property type="evidence" value="ECO:0007669"/>
    <property type="project" value="UniProtKB-KW"/>
</dbReference>
<keyword evidence="8" id="KW-0067">ATP-binding</keyword>
<evidence type="ECO:0000259" key="13">
    <source>
        <dbReference type="Pfam" id="PF13087"/>
    </source>
</evidence>
<evidence type="ECO:0000256" key="7">
    <source>
        <dbReference type="ARBA" id="ARBA00022839"/>
    </source>
</evidence>
<keyword evidence="9" id="KW-0234">DNA repair</keyword>
<proteinExistence type="inferred from homology"/>
<dbReference type="InterPro" id="IPR027417">
    <property type="entry name" value="P-loop_NTPase"/>
</dbReference>
<evidence type="ECO:0000259" key="11">
    <source>
        <dbReference type="Pfam" id="PF12705"/>
    </source>
</evidence>
<keyword evidence="4" id="KW-0227">DNA damage</keyword>
<name>A0A8J3N299_9CHLR</name>